<evidence type="ECO:0008006" key="3">
    <source>
        <dbReference type="Google" id="ProtNLM"/>
    </source>
</evidence>
<accession>A0A917DCW3</accession>
<comment type="caution">
    <text evidence="1">The sequence shown here is derived from an EMBL/GenBank/DDBJ whole genome shotgun (WGS) entry which is preliminary data.</text>
</comment>
<organism evidence="1 2">
    <name type="scientific">Aureimonas glaciei</name>
    <dbReference type="NCBI Taxonomy" id="1776957"/>
    <lineage>
        <taxon>Bacteria</taxon>
        <taxon>Pseudomonadati</taxon>
        <taxon>Pseudomonadota</taxon>
        <taxon>Alphaproteobacteria</taxon>
        <taxon>Hyphomicrobiales</taxon>
        <taxon>Aurantimonadaceae</taxon>
        <taxon>Aureimonas</taxon>
    </lineage>
</organism>
<gene>
    <name evidence="1" type="ORF">GCM10011335_33440</name>
</gene>
<evidence type="ECO:0000313" key="2">
    <source>
        <dbReference type="Proteomes" id="UP000613160"/>
    </source>
</evidence>
<dbReference type="Proteomes" id="UP000613160">
    <property type="component" value="Unassembled WGS sequence"/>
</dbReference>
<dbReference type="AlphaFoldDB" id="A0A917DCW3"/>
<reference evidence="1" key="2">
    <citation type="submission" date="2020-09" db="EMBL/GenBank/DDBJ databases">
        <authorList>
            <person name="Sun Q."/>
            <person name="Zhou Y."/>
        </authorList>
    </citation>
    <scope>NUCLEOTIDE SEQUENCE</scope>
    <source>
        <strain evidence="1">CGMCC 1.15493</strain>
    </source>
</reference>
<keyword evidence="2" id="KW-1185">Reference proteome</keyword>
<dbReference type="EMBL" id="BMJJ01000008">
    <property type="protein sequence ID" value="GGD27645.1"/>
    <property type="molecule type" value="Genomic_DNA"/>
</dbReference>
<dbReference type="RefSeq" id="WP_188852772.1">
    <property type="nucleotide sequence ID" value="NZ_BMJJ01000008.1"/>
</dbReference>
<name>A0A917DCW3_9HYPH</name>
<reference evidence="1" key="1">
    <citation type="journal article" date="2014" name="Int. J. Syst. Evol. Microbiol.">
        <title>Complete genome sequence of Corynebacterium casei LMG S-19264T (=DSM 44701T), isolated from a smear-ripened cheese.</title>
        <authorList>
            <consortium name="US DOE Joint Genome Institute (JGI-PGF)"/>
            <person name="Walter F."/>
            <person name="Albersmeier A."/>
            <person name="Kalinowski J."/>
            <person name="Ruckert C."/>
        </authorList>
    </citation>
    <scope>NUCLEOTIDE SEQUENCE</scope>
    <source>
        <strain evidence="1">CGMCC 1.15493</strain>
    </source>
</reference>
<proteinExistence type="predicted"/>
<sequence>MSGEGTRAARLERLQSVQLRKRQVEEWRLAELKREGIALAALSVEILQSLGDQSLLQGLFLEAKATTLRRNEVKIVANRSIQVQAELRLREAQGIEKRLERACEEARGVADQIDERTELDLALQDYLTAANASFE</sequence>
<protein>
    <recommendedName>
        <fullName evidence="3">Flagellar FliJ protein</fullName>
    </recommendedName>
</protein>
<evidence type="ECO:0000313" key="1">
    <source>
        <dbReference type="EMBL" id="GGD27645.1"/>
    </source>
</evidence>